<keyword evidence="1" id="KW-0547">Nucleotide-binding</keyword>
<dbReference type="InterPro" id="IPR050625">
    <property type="entry name" value="ParA/MinD_ATPase"/>
</dbReference>
<feature type="domain" description="AAA+ ATPase" evidence="3">
    <location>
        <begin position="13"/>
        <end position="175"/>
    </location>
</feature>
<reference evidence="4" key="1">
    <citation type="submission" date="2023-09" db="EMBL/GenBank/DDBJ databases">
        <title>Marinobacter sediminicola sp. nov. and Marinobacter maritimum sp. nov., isolated from marine sediment.</title>
        <authorList>
            <person name="An J."/>
        </authorList>
    </citation>
    <scope>NUCLEOTIDE SEQUENCE</scope>
    <source>
        <strain evidence="4">F60267</strain>
    </source>
</reference>
<keyword evidence="2" id="KW-0067">ATP-binding</keyword>
<organism evidence="4 5">
    <name type="scientific">Marinobacter xiaoshiensis</name>
    <dbReference type="NCBI Taxonomy" id="3073652"/>
    <lineage>
        <taxon>Bacteria</taxon>
        <taxon>Pseudomonadati</taxon>
        <taxon>Pseudomonadota</taxon>
        <taxon>Gammaproteobacteria</taxon>
        <taxon>Pseudomonadales</taxon>
        <taxon>Marinobacteraceae</taxon>
        <taxon>Marinobacter</taxon>
    </lineage>
</organism>
<dbReference type="RefSeq" id="WP_310966888.1">
    <property type="nucleotide sequence ID" value="NZ_JAVMBO010000018.1"/>
</dbReference>
<dbReference type="SUPFAM" id="SSF52540">
    <property type="entry name" value="P-loop containing nucleoside triphosphate hydrolases"/>
    <property type="match status" value="1"/>
</dbReference>
<evidence type="ECO:0000259" key="3">
    <source>
        <dbReference type="SMART" id="SM00382"/>
    </source>
</evidence>
<proteinExistence type="predicted"/>
<dbReference type="SMART" id="SM00382">
    <property type="entry name" value="AAA"/>
    <property type="match status" value="1"/>
</dbReference>
<dbReference type="InterPro" id="IPR003593">
    <property type="entry name" value="AAA+_ATPase"/>
</dbReference>
<dbReference type="Proteomes" id="UP001267407">
    <property type="component" value="Unassembled WGS sequence"/>
</dbReference>
<sequence length="442" mass="48448">MSAQQSPIRKANPPRTIAITGGKGGVGKTSVALNLALTLARQDKRVLLLDGDTDLANVSIMLGLYPERTLAHVVAGECRLEDILLEVSYGLHILPGASGVQECMDMAPEDSFRILRALSMLERRYDCVITDTAAGLQPTGLHMIAAAELACVVVTPDPASLTDAFSLIKVLRRRGYKRTPSVLINMAQGASQARSVFQRLDAAARRHLECSLHYMGGIWRDETLRQSVLNQKPVALLPQSDPSCRQFGTLADMLEVRLTQLPVRKAGIAAYWHSVSKRQQTREQKPEVTKPSVSPRDRCLKAVAELEAVLGPVSDNAMLRYDVFMRLFALLGRTPDNDTIEIIQTGLSAIAWEGLNREQREHLAAHLRHLAEEISPPDTDMTPGDSSALAQSLPQPVLPEPFYDRISFGDQENLVRVLKEQPSGISLSQLLRSLVDEEGSGA</sequence>
<dbReference type="InterPro" id="IPR025669">
    <property type="entry name" value="AAA_dom"/>
</dbReference>
<dbReference type="PANTHER" id="PTHR43384:SF4">
    <property type="entry name" value="CELLULOSE BIOSYNTHESIS PROTEIN BCSQ-RELATED"/>
    <property type="match status" value="1"/>
</dbReference>
<evidence type="ECO:0000256" key="1">
    <source>
        <dbReference type="ARBA" id="ARBA00022741"/>
    </source>
</evidence>
<protein>
    <submittedName>
        <fullName evidence="4">AAA family ATPase</fullName>
    </submittedName>
</protein>
<evidence type="ECO:0000313" key="5">
    <source>
        <dbReference type="Proteomes" id="UP001267407"/>
    </source>
</evidence>
<evidence type="ECO:0000313" key="4">
    <source>
        <dbReference type="EMBL" id="MDS1311764.1"/>
    </source>
</evidence>
<dbReference type="InterPro" id="IPR027417">
    <property type="entry name" value="P-loop_NTPase"/>
</dbReference>
<dbReference type="EMBL" id="JAVMBO010000018">
    <property type="protein sequence ID" value="MDS1311764.1"/>
    <property type="molecule type" value="Genomic_DNA"/>
</dbReference>
<name>A0ABU2HL19_9GAMM</name>
<gene>
    <name evidence="4" type="ORF">RKA07_16810</name>
</gene>
<keyword evidence="5" id="KW-1185">Reference proteome</keyword>
<accession>A0ABU2HL19</accession>
<dbReference type="Gene3D" id="3.40.50.300">
    <property type="entry name" value="P-loop containing nucleotide triphosphate hydrolases"/>
    <property type="match status" value="1"/>
</dbReference>
<dbReference type="Pfam" id="PF13614">
    <property type="entry name" value="AAA_31"/>
    <property type="match status" value="1"/>
</dbReference>
<dbReference type="PANTHER" id="PTHR43384">
    <property type="entry name" value="SEPTUM SITE-DETERMINING PROTEIN MIND HOMOLOG, CHLOROPLASTIC-RELATED"/>
    <property type="match status" value="1"/>
</dbReference>
<evidence type="ECO:0000256" key="2">
    <source>
        <dbReference type="ARBA" id="ARBA00022840"/>
    </source>
</evidence>
<comment type="caution">
    <text evidence="4">The sequence shown here is derived from an EMBL/GenBank/DDBJ whole genome shotgun (WGS) entry which is preliminary data.</text>
</comment>